<feature type="domain" description="Thioredoxin" evidence="3">
    <location>
        <begin position="8"/>
        <end position="128"/>
    </location>
</feature>
<evidence type="ECO:0000259" key="3">
    <source>
        <dbReference type="Pfam" id="PF06110"/>
    </source>
</evidence>
<evidence type="ECO:0000256" key="2">
    <source>
        <dbReference type="ARBA" id="ARBA00016949"/>
    </source>
</evidence>
<sequence>MTEKMKLKGYESFAKFLEEEGNKGVGEGAKKTTFVLYTGSTDSEGKSWCPDCVKAEPVIEETFKHAPAGTRLVIVEVGERHEWKNPECPFRTERKLNCVPTLAKLGTEKVLREAECADPELLSMLLED</sequence>
<dbReference type="SUPFAM" id="SSF52833">
    <property type="entry name" value="Thioredoxin-like"/>
    <property type="match status" value="1"/>
</dbReference>
<dbReference type="PANTHER" id="PTHR12452:SF0">
    <property type="entry name" value="THIOREDOXIN DOMAIN-CONTAINING PROTEIN 17"/>
    <property type="match status" value="1"/>
</dbReference>
<dbReference type="InterPro" id="IPR010357">
    <property type="entry name" value="TXNDC17_dom"/>
</dbReference>
<name>A0A7R9GEU1_9CRUS</name>
<dbReference type="OrthoDB" id="78947at2759"/>
<dbReference type="GO" id="GO:0047134">
    <property type="term" value="F:protein-disulfide reductase [NAD(P)H] activity"/>
    <property type="evidence" value="ECO:0007669"/>
    <property type="project" value="InterPro"/>
</dbReference>
<comment type="similarity">
    <text evidence="1">Belongs to the thioredoxin family.</text>
</comment>
<dbReference type="InterPro" id="IPR036249">
    <property type="entry name" value="Thioredoxin-like_sf"/>
</dbReference>
<dbReference type="Pfam" id="PF06110">
    <property type="entry name" value="TXD17-like_Trx"/>
    <property type="match status" value="1"/>
</dbReference>
<protein>
    <recommendedName>
        <fullName evidence="2">Thioredoxin domain-containing protein 17</fullName>
    </recommendedName>
</protein>
<proteinExistence type="inferred from homology"/>
<dbReference type="InterPro" id="IPR045108">
    <property type="entry name" value="TXNDC17-like"/>
</dbReference>
<dbReference type="Gene3D" id="3.40.30.10">
    <property type="entry name" value="Glutaredoxin"/>
    <property type="match status" value="1"/>
</dbReference>
<dbReference type="EMBL" id="OA883132">
    <property type="protein sequence ID" value="CAD7278053.1"/>
    <property type="molecule type" value="Genomic_DNA"/>
</dbReference>
<gene>
    <name evidence="4" type="ORF">NMOB1V02_LOCUS5767</name>
</gene>
<evidence type="ECO:0000313" key="5">
    <source>
        <dbReference type="Proteomes" id="UP000678499"/>
    </source>
</evidence>
<accession>A0A7R9GEU1</accession>
<keyword evidence="5" id="KW-1185">Reference proteome</keyword>
<dbReference type="EMBL" id="CAJPEX010001095">
    <property type="protein sequence ID" value="CAG0918205.1"/>
    <property type="molecule type" value="Genomic_DNA"/>
</dbReference>
<evidence type="ECO:0000256" key="1">
    <source>
        <dbReference type="ARBA" id="ARBA00008987"/>
    </source>
</evidence>
<reference evidence="4" key="1">
    <citation type="submission" date="2020-11" db="EMBL/GenBank/DDBJ databases">
        <authorList>
            <person name="Tran Van P."/>
        </authorList>
    </citation>
    <scope>NUCLEOTIDE SEQUENCE</scope>
</reference>
<dbReference type="AlphaFoldDB" id="A0A7R9GEU1"/>
<dbReference type="Proteomes" id="UP000678499">
    <property type="component" value="Unassembled WGS sequence"/>
</dbReference>
<evidence type="ECO:0000313" key="4">
    <source>
        <dbReference type="EMBL" id="CAD7278053.1"/>
    </source>
</evidence>
<dbReference type="PANTHER" id="PTHR12452">
    <property type="entry name" value="42-9-9 PROTEIN-RELATED"/>
    <property type="match status" value="1"/>
</dbReference>
<organism evidence="4">
    <name type="scientific">Notodromas monacha</name>
    <dbReference type="NCBI Taxonomy" id="399045"/>
    <lineage>
        <taxon>Eukaryota</taxon>
        <taxon>Metazoa</taxon>
        <taxon>Ecdysozoa</taxon>
        <taxon>Arthropoda</taxon>
        <taxon>Crustacea</taxon>
        <taxon>Oligostraca</taxon>
        <taxon>Ostracoda</taxon>
        <taxon>Podocopa</taxon>
        <taxon>Podocopida</taxon>
        <taxon>Cypridocopina</taxon>
        <taxon>Cypridoidea</taxon>
        <taxon>Cyprididae</taxon>
        <taxon>Notodromas</taxon>
    </lineage>
</organism>
<dbReference type="GO" id="GO:0005829">
    <property type="term" value="C:cytosol"/>
    <property type="evidence" value="ECO:0007669"/>
    <property type="project" value="TreeGrafter"/>
</dbReference>